<dbReference type="EMBL" id="GBRH01243215">
    <property type="protein sequence ID" value="JAD54680.1"/>
    <property type="molecule type" value="Transcribed_RNA"/>
</dbReference>
<reference evidence="1" key="1">
    <citation type="submission" date="2014-09" db="EMBL/GenBank/DDBJ databases">
        <authorList>
            <person name="Magalhaes I.L.F."/>
            <person name="Oliveira U."/>
            <person name="Santos F.R."/>
            <person name="Vidigal T.H.D.A."/>
            <person name="Brescovit A.D."/>
            <person name="Santos A.J."/>
        </authorList>
    </citation>
    <scope>NUCLEOTIDE SEQUENCE</scope>
    <source>
        <tissue evidence="1">Shoot tissue taken approximately 20 cm above the soil surface</tissue>
    </source>
</reference>
<sequence length="54" mass="6205">MWVRDSGKPVSTKAHDWRLCIPCGKNVQPLQSVQIYSNRHVLGTEQRLWCGPNN</sequence>
<accession>A0A0A9B0J7</accession>
<dbReference type="AlphaFoldDB" id="A0A0A9B0J7"/>
<evidence type="ECO:0000313" key="1">
    <source>
        <dbReference type="EMBL" id="JAD54680.1"/>
    </source>
</evidence>
<organism evidence="1">
    <name type="scientific">Arundo donax</name>
    <name type="common">Giant reed</name>
    <name type="synonym">Donax arundinaceus</name>
    <dbReference type="NCBI Taxonomy" id="35708"/>
    <lineage>
        <taxon>Eukaryota</taxon>
        <taxon>Viridiplantae</taxon>
        <taxon>Streptophyta</taxon>
        <taxon>Embryophyta</taxon>
        <taxon>Tracheophyta</taxon>
        <taxon>Spermatophyta</taxon>
        <taxon>Magnoliopsida</taxon>
        <taxon>Liliopsida</taxon>
        <taxon>Poales</taxon>
        <taxon>Poaceae</taxon>
        <taxon>PACMAD clade</taxon>
        <taxon>Arundinoideae</taxon>
        <taxon>Arundineae</taxon>
        <taxon>Arundo</taxon>
    </lineage>
</organism>
<proteinExistence type="predicted"/>
<protein>
    <submittedName>
        <fullName evidence="1">Uncharacterized protein</fullName>
    </submittedName>
</protein>
<reference evidence="1" key="2">
    <citation type="journal article" date="2015" name="Data Brief">
        <title>Shoot transcriptome of the giant reed, Arundo donax.</title>
        <authorList>
            <person name="Barrero R.A."/>
            <person name="Guerrero F.D."/>
            <person name="Moolhuijzen P."/>
            <person name="Goolsby J.A."/>
            <person name="Tidwell J."/>
            <person name="Bellgard S.E."/>
            <person name="Bellgard M.I."/>
        </authorList>
    </citation>
    <scope>NUCLEOTIDE SEQUENCE</scope>
    <source>
        <tissue evidence="1">Shoot tissue taken approximately 20 cm above the soil surface</tissue>
    </source>
</reference>
<name>A0A0A9B0J7_ARUDO</name>